<dbReference type="UniPathway" id="UPA00199"/>
<evidence type="ECO:0000313" key="8">
    <source>
        <dbReference type="EMBL" id="VVC92937.1"/>
    </source>
</evidence>
<evidence type="ECO:0000256" key="5">
    <source>
        <dbReference type="ARBA" id="ARBA00023136"/>
    </source>
</evidence>
<evidence type="ECO:0000256" key="4">
    <source>
        <dbReference type="ARBA" id="ARBA00022989"/>
    </source>
</evidence>
<evidence type="ECO:0000256" key="1">
    <source>
        <dbReference type="ARBA" id="ARBA00004141"/>
    </source>
</evidence>
<feature type="domain" description="Lipid desaturase" evidence="7">
    <location>
        <begin position="100"/>
        <end position="199"/>
    </location>
</feature>
<dbReference type="AlphaFoldDB" id="A0A5E4Q7H3"/>
<feature type="non-terminal residue" evidence="8">
    <location>
        <position position="199"/>
    </location>
</feature>
<proteinExistence type="inferred from homology"/>
<dbReference type="PANTHER" id="PTHR48177">
    <property type="entry name" value="TRANSMEMBRANE PROTEIN 189"/>
    <property type="match status" value="1"/>
</dbReference>
<sequence length="199" mass="22482">MATTLLAPIKTQKEILEHSMTEDDPNANTQLLTDIDQKLRWGPRHRGALELAELYSPGKRLQEYVCVVVCCTLCITAGILMAKYLRADASLLLAALAGVLTADFASGFVHWAADSWGAVDLPIIGKNFLRPFREHHIDPTSITRHDFIETNGDNFAITIPVLARIVWQLLTYDESQITNEFHWISYWYLCCIFVAMTNQ</sequence>
<dbReference type="GO" id="GO:0006631">
    <property type="term" value="P:fatty acid metabolic process"/>
    <property type="evidence" value="ECO:0007669"/>
    <property type="project" value="UniProtKB-UniPathway"/>
</dbReference>
<reference evidence="8 9" key="1">
    <citation type="submission" date="2017-07" db="EMBL/GenBank/DDBJ databases">
        <authorList>
            <person name="Talla V."/>
            <person name="Backstrom N."/>
        </authorList>
    </citation>
    <scope>NUCLEOTIDE SEQUENCE [LARGE SCALE GENOMIC DNA]</scope>
</reference>
<dbReference type="GO" id="GO:0016020">
    <property type="term" value="C:membrane"/>
    <property type="evidence" value="ECO:0007669"/>
    <property type="project" value="UniProtKB-SubCell"/>
</dbReference>
<accession>A0A5E4Q7H3</accession>
<evidence type="ECO:0000256" key="3">
    <source>
        <dbReference type="ARBA" id="ARBA00022692"/>
    </source>
</evidence>
<comment type="subcellular location">
    <subcellularLocation>
        <location evidence="1">Membrane</location>
        <topology evidence="1">Multi-pass membrane protein</topology>
    </subcellularLocation>
</comment>
<dbReference type="InterPro" id="IPR019547">
    <property type="entry name" value="Lipid_desat"/>
</dbReference>
<feature type="transmembrane region" description="Helical" evidence="6">
    <location>
        <begin position="91"/>
        <end position="113"/>
    </location>
</feature>
<evidence type="ECO:0000256" key="6">
    <source>
        <dbReference type="SAM" id="Phobius"/>
    </source>
</evidence>
<evidence type="ECO:0000256" key="2">
    <source>
        <dbReference type="ARBA" id="ARBA00007620"/>
    </source>
</evidence>
<dbReference type="Proteomes" id="UP000324832">
    <property type="component" value="Unassembled WGS sequence"/>
</dbReference>
<organism evidence="8 9">
    <name type="scientific">Leptidea sinapis</name>
    <dbReference type="NCBI Taxonomy" id="189913"/>
    <lineage>
        <taxon>Eukaryota</taxon>
        <taxon>Metazoa</taxon>
        <taxon>Ecdysozoa</taxon>
        <taxon>Arthropoda</taxon>
        <taxon>Hexapoda</taxon>
        <taxon>Insecta</taxon>
        <taxon>Pterygota</taxon>
        <taxon>Neoptera</taxon>
        <taxon>Endopterygota</taxon>
        <taxon>Lepidoptera</taxon>
        <taxon>Glossata</taxon>
        <taxon>Ditrysia</taxon>
        <taxon>Papilionoidea</taxon>
        <taxon>Pieridae</taxon>
        <taxon>Dismorphiinae</taxon>
        <taxon>Leptidea</taxon>
    </lineage>
</organism>
<comment type="similarity">
    <text evidence="2">Belongs to the fatty acid desaturase CarF family.</text>
</comment>
<evidence type="ECO:0000313" key="9">
    <source>
        <dbReference type="Proteomes" id="UP000324832"/>
    </source>
</evidence>
<evidence type="ECO:0000259" key="7">
    <source>
        <dbReference type="Pfam" id="PF10520"/>
    </source>
</evidence>
<name>A0A5E4Q7H3_9NEOP</name>
<protein>
    <recommendedName>
        <fullName evidence="7">Lipid desaturase domain-containing protein</fullName>
    </recommendedName>
</protein>
<keyword evidence="4 6" id="KW-1133">Transmembrane helix</keyword>
<gene>
    <name evidence="8" type="ORF">LSINAPIS_LOCUS5245</name>
</gene>
<keyword evidence="5 6" id="KW-0472">Membrane</keyword>
<dbReference type="GO" id="GO:0016491">
    <property type="term" value="F:oxidoreductase activity"/>
    <property type="evidence" value="ECO:0007669"/>
    <property type="project" value="TreeGrafter"/>
</dbReference>
<feature type="transmembrane region" description="Helical" evidence="6">
    <location>
        <begin position="64"/>
        <end position="85"/>
    </location>
</feature>
<keyword evidence="3 6" id="KW-0812">Transmembrane</keyword>
<dbReference type="PANTHER" id="PTHR48177:SF1">
    <property type="entry name" value="PLASMANYLETHANOLAMINE DESATURASE 1"/>
    <property type="match status" value="1"/>
</dbReference>
<keyword evidence="9" id="KW-1185">Reference proteome</keyword>
<dbReference type="InterPro" id="IPR052601">
    <property type="entry name" value="Plasmalogen_desaturase"/>
</dbReference>
<dbReference type="Pfam" id="PF10520">
    <property type="entry name" value="Lipid_desat"/>
    <property type="match status" value="1"/>
</dbReference>
<dbReference type="EMBL" id="FZQP02001449">
    <property type="protein sequence ID" value="VVC92937.1"/>
    <property type="molecule type" value="Genomic_DNA"/>
</dbReference>